<dbReference type="Proteomes" id="UP000234789">
    <property type="component" value="Unassembled WGS sequence"/>
</dbReference>
<gene>
    <name evidence="1" type="ORF">B8V81_2491</name>
</gene>
<dbReference type="RefSeq" id="WP_101808460.1">
    <property type="nucleotide sequence ID" value="NZ_NFEZ01000004.1"/>
</dbReference>
<comment type="caution">
    <text evidence="1">The sequence shown here is derived from an EMBL/GenBank/DDBJ whole genome shotgun (WGS) entry which is preliminary data.</text>
</comment>
<dbReference type="AlphaFoldDB" id="A0A2N5N149"/>
<keyword evidence="2" id="KW-1185">Reference proteome</keyword>
<protein>
    <submittedName>
        <fullName evidence="1">Uncharacterized protein</fullName>
    </submittedName>
</protein>
<reference evidence="1 2" key="1">
    <citation type="submission" date="2017-05" db="EMBL/GenBank/DDBJ databases">
        <title>Functional genome analysis of Paenibacillus pasadenensis strain R16: insights on endophytic life style and antifungal activity.</title>
        <authorList>
            <person name="Passera A."/>
            <person name="Marcolungo L."/>
            <person name="Casati P."/>
            <person name="Brasca M."/>
            <person name="Quaglino F."/>
            <person name="Delledonne M."/>
        </authorList>
    </citation>
    <scope>NUCLEOTIDE SEQUENCE [LARGE SCALE GENOMIC DNA]</scope>
    <source>
        <strain evidence="1 2">R16</strain>
    </source>
</reference>
<sequence length="190" mass="19807">MRTGAARWIGLCVMAAGLLLGAAGWYFNESEPGNVADAAAGQPNALPVVASGDEELLQRLGIRLERPDSDALPPGPRGLSQVGEAAARRNAERSYPWLADSADSVGCALRLMTSRDFRSFSPEALAANPHLREAGQLSRTPVYIVTFRGVRAPSGIQGPPGGTGGGGSLSEANVVVDAFTGVPLLSYSYR</sequence>
<evidence type="ECO:0000313" key="1">
    <source>
        <dbReference type="EMBL" id="PLT44060.1"/>
    </source>
</evidence>
<dbReference type="EMBL" id="NFEZ01000004">
    <property type="protein sequence ID" value="PLT44060.1"/>
    <property type="molecule type" value="Genomic_DNA"/>
</dbReference>
<organism evidence="1 2">
    <name type="scientific">Paenibacillus pasadenensis</name>
    <dbReference type="NCBI Taxonomy" id="217090"/>
    <lineage>
        <taxon>Bacteria</taxon>
        <taxon>Bacillati</taxon>
        <taxon>Bacillota</taxon>
        <taxon>Bacilli</taxon>
        <taxon>Bacillales</taxon>
        <taxon>Paenibacillaceae</taxon>
        <taxon>Paenibacillus</taxon>
    </lineage>
</organism>
<proteinExistence type="predicted"/>
<evidence type="ECO:0000313" key="2">
    <source>
        <dbReference type="Proteomes" id="UP000234789"/>
    </source>
</evidence>
<accession>A0A2N5N149</accession>
<name>A0A2N5N149_9BACL</name>